<evidence type="ECO:0000313" key="3">
    <source>
        <dbReference type="EMBL" id="GHG69779.1"/>
    </source>
</evidence>
<comment type="caution">
    <text evidence="3">The sequence shown here is derived from an EMBL/GenBank/DDBJ whole genome shotgun (WGS) entry which is preliminary data.</text>
</comment>
<gene>
    <name evidence="3" type="ORF">GCM10018980_64190</name>
</gene>
<reference evidence="4" key="1">
    <citation type="journal article" date="2019" name="Int. J. Syst. Evol. Microbiol.">
        <title>The Global Catalogue of Microorganisms (GCM) 10K type strain sequencing project: providing services to taxonomists for standard genome sequencing and annotation.</title>
        <authorList>
            <consortium name="The Broad Institute Genomics Platform"/>
            <consortium name="The Broad Institute Genome Sequencing Center for Infectious Disease"/>
            <person name="Wu L."/>
            <person name="Ma J."/>
        </authorList>
    </citation>
    <scope>NUCLEOTIDE SEQUENCE [LARGE SCALE GENOMIC DNA]</scope>
    <source>
        <strain evidence="4">JCM 4253</strain>
    </source>
</reference>
<keyword evidence="2" id="KW-1133">Transmembrane helix</keyword>
<accession>A0A919KF91</accession>
<feature type="transmembrane region" description="Helical" evidence="2">
    <location>
        <begin position="53"/>
        <end position="74"/>
    </location>
</feature>
<sequence>MTEQTQHQAQEPAPGTAPPPGPPPPAAPPAAASPAAAPPAAGPPKDRKALRTAVRWTAAVAVLALVATGTAFGITRMDRTDLPGLATASDGRWPYPELVRPPLPAGSPGPFDARNKTGAHHADLRALLLPAPEGARLDPPPHGTDGWLPTKDFLVLFQGEENRRELGQKLTDHGLRHIAARGWTTPDGTHTSIQLLQFDTAVVSEGLMVGNLVNSQAPTYSVRGADSYALDETFPSRAHVKDVTLYPYTETEPYGAEQVRQAYLVAGDTIAVITQSRRGTADAVPFRQTVTLQTELLT</sequence>
<keyword evidence="2" id="KW-0812">Transmembrane</keyword>
<evidence type="ECO:0000256" key="1">
    <source>
        <dbReference type="SAM" id="MobiDB-lite"/>
    </source>
</evidence>
<dbReference type="EMBL" id="BNBF01000025">
    <property type="protein sequence ID" value="GHG69779.1"/>
    <property type="molecule type" value="Genomic_DNA"/>
</dbReference>
<name>A0A919KF91_9ACTN</name>
<proteinExistence type="predicted"/>
<feature type="compositionally biased region" description="Pro residues" evidence="1">
    <location>
        <begin position="15"/>
        <end position="28"/>
    </location>
</feature>
<dbReference type="RefSeq" id="WP_189985621.1">
    <property type="nucleotide sequence ID" value="NZ_BNBF01000025.1"/>
</dbReference>
<evidence type="ECO:0000256" key="2">
    <source>
        <dbReference type="SAM" id="Phobius"/>
    </source>
</evidence>
<keyword evidence="4" id="KW-1185">Reference proteome</keyword>
<organism evidence="3 4">
    <name type="scientific">Streptomyces capoamus</name>
    <dbReference type="NCBI Taxonomy" id="68183"/>
    <lineage>
        <taxon>Bacteria</taxon>
        <taxon>Bacillati</taxon>
        <taxon>Actinomycetota</taxon>
        <taxon>Actinomycetes</taxon>
        <taxon>Kitasatosporales</taxon>
        <taxon>Streptomycetaceae</taxon>
        <taxon>Streptomyces</taxon>
    </lineage>
</organism>
<keyword evidence="2" id="KW-0472">Membrane</keyword>
<dbReference type="Proteomes" id="UP000619355">
    <property type="component" value="Unassembled WGS sequence"/>
</dbReference>
<feature type="region of interest" description="Disordered" evidence="1">
    <location>
        <begin position="1"/>
        <end position="48"/>
    </location>
</feature>
<dbReference type="AlphaFoldDB" id="A0A919KF91"/>
<protein>
    <submittedName>
        <fullName evidence="3">Uncharacterized protein</fullName>
    </submittedName>
</protein>
<evidence type="ECO:0000313" key="4">
    <source>
        <dbReference type="Proteomes" id="UP000619355"/>
    </source>
</evidence>